<keyword evidence="3" id="KW-1185">Reference proteome</keyword>
<accession>A0A845M171</accession>
<evidence type="ECO:0000313" key="3">
    <source>
        <dbReference type="Proteomes" id="UP000467322"/>
    </source>
</evidence>
<feature type="compositionally biased region" description="Acidic residues" evidence="1">
    <location>
        <begin position="58"/>
        <end position="76"/>
    </location>
</feature>
<gene>
    <name evidence="2" type="ORF">GQE99_09870</name>
</gene>
<proteinExistence type="predicted"/>
<organism evidence="2 3">
    <name type="scientific">Maritimibacter harenae</name>
    <dbReference type="NCBI Taxonomy" id="2606218"/>
    <lineage>
        <taxon>Bacteria</taxon>
        <taxon>Pseudomonadati</taxon>
        <taxon>Pseudomonadota</taxon>
        <taxon>Alphaproteobacteria</taxon>
        <taxon>Rhodobacterales</taxon>
        <taxon>Roseobacteraceae</taxon>
        <taxon>Maritimibacter</taxon>
    </lineage>
</organism>
<protein>
    <recommendedName>
        <fullName evidence="4">Flp pilus assembly protein, pilin Flp</fullName>
    </recommendedName>
</protein>
<dbReference type="EMBL" id="WTUX01000011">
    <property type="protein sequence ID" value="MZR13326.1"/>
    <property type="molecule type" value="Genomic_DNA"/>
</dbReference>
<dbReference type="Proteomes" id="UP000467322">
    <property type="component" value="Unassembled WGS sequence"/>
</dbReference>
<comment type="caution">
    <text evidence="2">The sequence shown here is derived from an EMBL/GenBank/DDBJ whole genome shotgun (WGS) entry which is preliminary data.</text>
</comment>
<name>A0A845M171_9RHOB</name>
<evidence type="ECO:0008006" key="4">
    <source>
        <dbReference type="Google" id="ProtNLM"/>
    </source>
</evidence>
<feature type="region of interest" description="Disordered" evidence="1">
    <location>
        <begin position="45"/>
        <end position="110"/>
    </location>
</feature>
<evidence type="ECO:0000313" key="2">
    <source>
        <dbReference type="EMBL" id="MZR13326.1"/>
    </source>
</evidence>
<sequence length="110" mass="11301">MTNFLRFLRSEDGAAVVDWMILTAAATSLCLTTFSVVSGGATSVASSTASTIESVGEPSEEDEDDAGDDSADAEEEASNKPGKRVGQSGIEHGAARVGAGNSNRSRSARF</sequence>
<reference evidence="2 3" key="1">
    <citation type="submission" date="2019-12" db="EMBL/GenBank/DDBJ databases">
        <title>Maritimibacter sp. nov. sp. isolated from sea sand.</title>
        <authorList>
            <person name="Kim J."/>
            <person name="Jeong S.E."/>
            <person name="Jung H.S."/>
            <person name="Jeon C.O."/>
        </authorList>
    </citation>
    <scope>NUCLEOTIDE SEQUENCE [LARGE SCALE GENOMIC DNA]</scope>
    <source>
        <strain evidence="2 3">DP07</strain>
    </source>
</reference>
<dbReference type="AlphaFoldDB" id="A0A845M171"/>
<dbReference type="RefSeq" id="WP_202530636.1">
    <property type="nucleotide sequence ID" value="NZ_WTUX01000011.1"/>
</dbReference>
<evidence type="ECO:0000256" key="1">
    <source>
        <dbReference type="SAM" id="MobiDB-lite"/>
    </source>
</evidence>
<feature type="compositionally biased region" description="Polar residues" evidence="1">
    <location>
        <begin position="100"/>
        <end position="110"/>
    </location>
</feature>